<evidence type="ECO:0000313" key="3">
    <source>
        <dbReference type="Proteomes" id="UP000016644"/>
    </source>
</evidence>
<sequence>MAKQRKRSKRRAVKQKKRRMAQHAREHQPVAVNPPETRVKPVAHKVKVVSTNGLYNSLA</sequence>
<dbReference type="RefSeq" id="WP_021742286.1">
    <property type="nucleotide sequence ID" value="NZ_AZCP01000001.1"/>
</dbReference>
<gene>
    <name evidence="2" type="ORF">HMPREF0495_00807</name>
</gene>
<name>U2QTI0_LEVBR</name>
<organism evidence="2 3">
    <name type="scientific">Levilactobacillus brevis ATCC 14869 = DSM 20054</name>
    <dbReference type="NCBI Taxonomy" id="649758"/>
    <lineage>
        <taxon>Bacteria</taxon>
        <taxon>Bacillati</taxon>
        <taxon>Bacillota</taxon>
        <taxon>Bacilli</taxon>
        <taxon>Lactobacillales</taxon>
        <taxon>Lactobacillaceae</taxon>
        <taxon>Levilactobacillus</taxon>
    </lineage>
</organism>
<proteinExistence type="predicted"/>
<dbReference type="PATRIC" id="fig|649758.3.peg.727"/>
<protein>
    <submittedName>
        <fullName evidence="2">Uncharacterized protein</fullName>
    </submittedName>
</protein>
<accession>U2QTI0</accession>
<evidence type="ECO:0000313" key="2">
    <source>
        <dbReference type="EMBL" id="ERK44598.1"/>
    </source>
</evidence>
<comment type="caution">
    <text evidence="2">The sequence shown here is derived from an EMBL/GenBank/DDBJ whole genome shotgun (WGS) entry which is preliminary data.</text>
</comment>
<feature type="region of interest" description="Disordered" evidence="1">
    <location>
        <begin position="1"/>
        <end position="36"/>
    </location>
</feature>
<dbReference type="HOGENOM" id="CLU_2954668_0_0_9"/>
<dbReference type="EMBL" id="AWVK01000029">
    <property type="protein sequence ID" value="ERK44598.1"/>
    <property type="molecule type" value="Genomic_DNA"/>
</dbReference>
<dbReference type="GeneID" id="56993359"/>
<evidence type="ECO:0000256" key="1">
    <source>
        <dbReference type="SAM" id="MobiDB-lite"/>
    </source>
</evidence>
<feature type="compositionally biased region" description="Basic residues" evidence="1">
    <location>
        <begin position="1"/>
        <end position="22"/>
    </location>
</feature>
<dbReference type="Proteomes" id="UP000016644">
    <property type="component" value="Unassembled WGS sequence"/>
</dbReference>
<reference evidence="2 3" key="1">
    <citation type="submission" date="2013-06" db="EMBL/GenBank/DDBJ databases">
        <authorList>
            <person name="Weinstock G."/>
            <person name="Sodergren E."/>
            <person name="Lobos E.A."/>
            <person name="Fulton L."/>
            <person name="Fulton R."/>
            <person name="Courtney L."/>
            <person name="Fronick C."/>
            <person name="O'Laughlin M."/>
            <person name="Godfrey J."/>
            <person name="Wilson R.M."/>
            <person name="Miner T."/>
            <person name="Farmer C."/>
            <person name="Delehaunty K."/>
            <person name="Cordes M."/>
            <person name="Minx P."/>
            <person name="Tomlinson C."/>
            <person name="Chen J."/>
            <person name="Wollam A."/>
            <person name="Pepin K.H."/>
            <person name="Bhonagiri V."/>
            <person name="Zhang X."/>
            <person name="Warren W."/>
            <person name="Mitreva M."/>
            <person name="Mardis E.R."/>
            <person name="Wilson R.K."/>
        </authorList>
    </citation>
    <scope>NUCLEOTIDE SEQUENCE [LARGE SCALE GENOMIC DNA]</scope>
    <source>
        <strain evidence="2 3">ATCC 14869</strain>
    </source>
</reference>
<dbReference type="AlphaFoldDB" id="U2QTI0"/>